<keyword evidence="1" id="KW-1133">Transmembrane helix</keyword>
<keyword evidence="3" id="KW-1185">Reference proteome</keyword>
<dbReference type="Proteomes" id="UP000070620">
    <property type="component" value="Unassembled WGS sequence"/>
</dbReference>
<reference evidence="2 3" key="1">
    <citation type="submission" date="2016-01" db="EMBL/GenBank/DDBJ databases">
        <title>Whole genome sequence and analysis of Micromonospora rosaria DSM 803, which can produce antibacterial substance rosamicin.</title>
        <authorList>
            <person name="Yang H."/>
            <person name="He X."/>
            <person name="Zhu D."/>
        </authorList>
    </citation>
    <scope>NUCLEOTIDE SEQUENCE [LARGE SCALE GENOMIC DNA]</scope>
    <source>
        <strain evidence="2 3">DSM 803</strain>
    </source>
</reference>
<dbReference type="AlphaFoldDB" id="A0A136PR06"/>
<gene>
    <name evidence="2" type="ORF">AWW66_17070</name>
</gene>
<protein>
    <recommendedName>
        <fullName evidence="4">DUF4878 domain-containing protein</fullName>
    </recommendedName>
</protein>
<keyword evidence="1" id="KW-0812">Transmembrane</keyword>
<sequence length="151" mass="16573">MGGERWERPARPGRPVRAGLVLAGCAVALCCVGVSGLGLWNVQVIWRADGPVRDTADGFLRELTAGNTDAAYDRLCADTRTRWSRIGFDRWVRTPPEVTGYRVVDVSVSTRDGRPRGTVTARLDRASGVAEERRLSVVRDGDGWRVCGDPY</sequence>
<evidence type="ECO:0000313" key="3">
    <source>
        <dbReference type="Proteomes" id="UP000070620"/>
    </source>
</evidence>
<dbReference type="EMBL" id="LRQV01000059">
    <property type="protein sequence ID" value="KXK60774.1"/>
    <property type="molecule type" value="Genomic_DNA"/>
</dbReference>
<proteinExistence type="predicted"/>
<evidence type="ECO:0000256" key="1">
    <source>
        <dbReference type="SAM" id="Phobius"/>
    </source>
</evidence>
<feature type="transmembrane region" description="Helical" evidence="1">
    <location>
        <begin position="20"/>
        <end position="40"/>
    </location>
</feature>
<organism evidence="2 3">
    <name type="scientific">Micromonospora rosaria</name>
    <dbReference type="NCBI Taxonomy" id="47874"/>
    <lineage>
        <taxon>Bacteria</taxon>
        <taxon>Bacillati</taxon>
        <taxon>Actinomycetota</taxon>
        <taxon>Actinomycetes</taxon>
        <taxon>Micromonosporales</taxon>
        <taxon>Micromonosporaceae</taxon>
        <taxon>Micromonospora</taxon>
    </lineage>
</organism>
<comment type="caution">
    <text evidence="2">The sequence shown here is derived from an EMBL/GenBank/DDBJ whole genome shotgun (WGS) entry which is preliminary data.</text>
</comment>
<evidence type="ECO:0008006" key="4">
    <source>
        <dbReference type="Google" id="ProtNLM"/>
    </source>
</evidence>
<accession>A0A136PR06</accession>
<dbReference type="OrthoDB" id="3403826at2"/>
<name>A0A136PR06_9ACTN</name>
<evidence type="ECO:0000313" key="2">
    <source>
        <dbReference type="EMBL" id="KXK60774.1"/>
    </source>
</evidence>
<dbReference type="RefSeq" id="WP_067367074.1">
    <property type="nucleotide sequence ID" value="NZ_JBIUBN010000009.1"/>
</dbReference>
<keyword evidence="1" id="KW-0472">Membrane</keyword>